<feature type="compositionally biased region" description="Basic and acidic residues" evidence="1">
    <location>
        <begin position="21"/>
        <end position="34"/>
    </location>
</feature>
<organism evidence="2 3">
    <name type="scientific">Kitasatospora xanthocidica</name>
    <dbReference type="NCBI Taxonomy" id="83382"/>
    <lineage>
        <taxon>Bacteria</taxon>
        <taxon>Bacillati</taxon>
        <taxon>Actinomycetota</taxon>
        <taxon>Actinomycetes</taxon>
        <taxon>Kitasatosporales</taxon>
        <taxon>Streptomycetaceae</taxon>
        <taxon>Kitasatospora</taxon>
    </lineage>
</organism>
<feature type="compositionally biased region" description="Acidic residues" evidence="1">
    <location>
        <begin position="665"/>
        <end position="677"/>
    </location>
</feature>
<feature type="compositionally biased region" description="Low complexity" evidence="1">
    <location>
        <begin position="693"/>
        <end position="704"/>
    </location>
</feature>
<feature type="region of interest" description="Disordered" evidence="1">
    <location>
        <begin position="1"/>
        <end position="34"/>
    </location>
</feature>
<feature type="compositionally biased region" description="Low complexity" evidence="1">
    <location>
        <begin position="9"/>
        <end position="20"/>
    </location>
</feature>
<feature type="region of interest" description="Disordered" evidence="1">
    <location>
        <begin position="628"/>
        <end position="720"/>
    </location>
</feature>
<dbReference type="AlphaFoldDB" id="A0A373A3N9"/>
<sequence length="779" mass="80145">MTVLHSRNADAADPADVADAADVKDPQDAAAEPDLREDLGRYAELGAFTLTAETHAWYAAVDTVATPEDARAASTALAELRGSDLQQTWEAVLSLAADTKLDEPDTVAKTALLVEMLQRVHRTSAALFPAAYDADLGALAAATADSTWRRENGVKLSWLRGRSLRKQAVALATDRRIRREDLHEALTSAEIERRAWAALAPAGTLPRVPTDGALVDRTAQAFETINTGLRGLARLLPDHDLDGLPFAELIDLVERLAADEGTLYRLPTIRGLRAGLEEAGLADLLAELATAKADRRAAEAAYTARQALASGQRDGLAEKSAAAVEAAPVEEPGAEDAAGAVVEDDADVDIDGATGTEEAAVEEPGTEEPTDRADAEAAALQALAGGQRDGLVEEAPAAVTAPVEDAEETAAATATAVAEAEAETKEETETEAEIEAEPASDAVAADDKPAAAQAEEETQAAVVSLPAPSPAADDLVAAATAALAEAAAADETTADTEPEAAPVAEAVEAKETAVEEPVVEAAEIAVEAEVVAEPVVEAEPEAVAVEPAVEASAVEVDEPAVEVEAVVEAVVVEPAAEESATATAVEAETVEAEVDPVVEAEAEAVVAEPAVEEPAAVTAVEAEAVVEAEPESVVEEPVAEAEAVAEEVAEPVAEPEAAVEAPAVEVEEPAVEPEPEPEPVSAAEEPVVEAEPEPVAAVEAPAAEPEADARPAKPDFTPGRPVTAYSADELLAVVRWVDGDGAERTDEELLRAAMKELGFARLGPRIKEALGAAVAAARG</sequence>
<dbReference type="RefSeq" id="WP_117490796.1">
    <property type="nucleotide sequence ID" value="NZ_QVIG01000001.1"/>
</dbReference>
<feature type="compositionally biased region" description="Acidic residues" evidence="1">
    <location>
        <begin position="428"/>
        <end position="438"/>
    </location>
</feature>
<keyword evidence="3" id="KW-1185">Reference proteome</keyword>
<proteinExistence type="predicted"/>
<comment type="caution">
    <text evidence="2">The sequence shown here is derived from an EMBL/GenBank/DDBJ whole genome shotgun (WGS) entry which is preliminary data.</text>
</comment>
<evidence type="ECO:0000313" key="2">
    <source>
        <dbReference type="EMBL" id="RGD62374.1"/>
    </source>
</evidence>
<feature type="compositionally biased region" description="Low complexity" evidence="1">
    <location>
        <begin position="398"/>
        <end position="419"/>
    </location>
</feature>
<evidence type="ECO:0000313" key="3">
    <source>
        <dbReference type="Proteomes" id="UP000263377"/>
    </source>
</evidence>
<feature type="region of interest" description="Disordered" evidence="1">
    <location>
        <begin position="319"/>
        <end position="341"/>
    </location>
</feature>
<feature type="compositionally biased region" description="Low complexity" evidence="1">
    <location>
        <begin position="321"/>
        <end position="341"/>
    </location>
</feature>
<evidence type="ECO:0000256" key="1">
    <source>
        <dbReference type="SAM" id="MobiDB-lite"/>
    </source>
</evidence>
<dbReference type="EMBL" id="QVIG01000001">
    <property type="protein sequence ID" value="RGD62374.1"/>
    <property type="molecule type" value="Genomic_DNA"/>
</dbReference>
<reference evidence="2 3" key="1">
    <citation type="submission" date="2018-08" db="EMBL/GenBank/DDBJ databases">
        <title>Diversity &amp; Physiological Properties of Lignin-Decomposing Actinobacteria from Soil.</title>
        <authorList>
            <person name="Roh S.G."/>
            <person name="Kim S.B."/>
        </authorList>
    </citation>
    <scope>NUCLEOTIDE SEQUENCE [LARGE SCALE GENOMIC DNA]</scope>
    <source>
        <strain evidence="2 3">MMS17-GH009</strain>
    </source>
</reference>
<feature type="compositionally biased region" description="Acidic residues" evidence="1">
    <location>
        <begin position="628"/>
        <end position="649"/>
    </location>
</feature>
<protein>
    <submittedName>
        <fullName evidence="2">Uncharacterized protein</fullName>
    </submittedName>
</protein>
<gene>
    <name evidence="2" type="ORF">DR950_35640</name>
</gene>
<feature type="region of interest" description="Disordered" evidence="1">
    <location>
        <begin position="398"/>
        <end position="463"/>
    </location>
</feature>
<dbReference type="Proteomes" id="UP000263377">
    <property type="component" value="Unassembled WGS sequence"/>
</dbReference>
<feature type="compositionally biased region" description="Low complexity" evidence="1">
    <location>
        <begin position="650"/>
        <end position="664"/>
    </location>
</feature>
<name>A0A373A3N9_9ACTN</name>
<accession>A0A373A3N9</accession>